<dbReference type="GO" id="GO:0005737">
    <property type="term" value="C:cytoplasm"/>
    <property type="evidence" value="ECO:0007669"/>
    <property type="project" value="TreeGrafter"/>
</dbReference>
<evidence type="ECO:0000313" key="3">
    <source>
        <dbReference type="EMBL" id="VEL26830.1"/>
    </source>
</evidence>
<dbReference type="PANTHER" id="PTHR14753:SF3">
    <property type="entry name" value="F-BOX ONLY PROTEIN 38"/>
    <property type="match status" value="1"/>
</dbReference>
<dbReference type="PROSITE" id="PS50181">
    <property type="entry name" value="FBOX"/>
    <property type="match status" value="1"/>
</dbReference>
<feature type="compositionally biased region" description="Polar residues" evidence="1">
    <location>
        <begin position="453"/>
        <end position="462"/>
    </location>
</feature>
<dbReference type="Gene3D" id="3.80.10.10">
    <property type="entry name" value="Ribonuclease Inhibitor"/>
    <property type="match status" value="1"/>
</dbReference>
<dbReference type="GO" id="GO:0031146">
    <property type="term" value="P:SCF-dependent proteasomal ubiquitin-dependent protein catabolic process"/>
    <property type="evidence" value="ECO:0007669"/>
    <property type="project" value="InterPro"/>
</dbReference>
<evidence type="ECO:0000256" key="1">
    <source>
        <dbReference type="SAM" id="MobiDB-lite"/>
    </source>
</evidence>
<dbReference type="SUPFAM" id="SSF81383">
    <property type="entry name" value="F-box domain"/>
    <property type="match status" value="1"/>
</dbReference>
<feature type="compositionally biased region" description="Low complexity" evidence="1">
    <location>
        <begin position="105"/>
        <end position="119"/>
    </location>
</feature>
<feature type="non-terminal residue" evidence="3">
    <location>
        <position position="488"/>
    </location>
</feature>
<dbReference type="InterPro" id="IPR032675">
    <property type="entry name" value="LRR_dom_sf"/>
</dbReference>
<dbReference type="Proteomes" id="UP000784294">
    <property type="component" value="Unassembled WGS sequence"/>
</dbReference>
<comment type="caution">
    <text evidence="3">The sequence shown here is derived from an EMBL/GenBank/DDBJ whole genome shotgun (WGS) entry which is preliminary data.</text>
</comment>
<organism evidence="3 4">
    <name type="scientific">Protopolystoma xenopodis</name>
    <dbReference type="NCBI Taxonomy" id="117903"/>
    <lineage>
        <taxon>Eukaryota</taxon>
        <taxon>Metazoa</taxon>
        <taxon>Spiralia</taxon>
        <taxon>Lophotrochozoa</taxon>
        <taxon>Platyhelminthes</taxon>
        <taxon>Monogenea</taxon>
        <taxon>Polyopisthocotylea</taxon>
        <taxon>Polystomatidea</taxon>
        <taxon>Polystomatidae</taxon>
        <taxon>Protopolystoma</taxon>
    </lineage>
</organism>
<dbReference type="EMBL" id="CAAALY010083020">
    <property type="protein sequence ID" value="VEL26830.1"/>
    <property type="molecule type" value="Genomic_DNA"/>
</dbReference>
<dbReference type="InterPro" id="IPR001810">
    <property type="entry name" value="F-box_dom"/>
</dbReference>
<dbReference type="GO" id="GO:0005634">
    <property type="term" value="C:nucleus"/>
    <property type="evidence" value="ECO:0007669"/>
    <property type="project" value="TreeGrafter"/>
</dbReference>
<evidence type="ECO:0000259" key="2">
    <source>
        <dbReference type="PROSITE" id="PS50181"/>
    </source>
</evidence>
<keyword evidence="4" id="KW-1185">Reference proteome</keyword>
<dbReference type="OrthoDB" id="10036898at2759"/>
<dbReference type="InterPro" id="IPR042354">
    <property type="entry name" value="FBX38"/>
</dbReference>
<dbReference type="PANTHER" id="PTHR14753">
    <property type="entry name" value="F-BOX ONLY PROTEIN 38"/>
    <property type="match status" value="1"/>
</dbReference>
<accession>A0A3S5CJM0</accession>
<feature type="domain" description="F-box" evidence="2">
    <location>
        <begin position="205"/>
        <end position="252"/>
    </location>
</feature>
<dbReference type="InterPro" id="IPR036047">
    <property type="entry name" value="F-box-like_dom_sf"/>
</dbReference>
<dbReference type="CDD" id="cd09917">
    <property type="entry name" value="F-box_SF"/>
    <property type="match status" value="1"/>
</dbReference>
<protein>
    <recommendedName>
        <fullName evidence="2">F-box domain-containing protein</fullName>
    </recommendedName>
</protein>
<dbReference type="AlphaFoldDB" id="A0A3S5CJM0"/>
<feature type="region of interest" description="Disordered" evidence="1">
    <location>
        <begin position="384"/>
        <end position="405"/>
    </location>
</feature>
<proteinExistence type="predicted"/>
<dbReference type="Pfam" id="PF12937">
    <property type="entry name" value="F-box-like"/>
    <property type="match status" value="1"/>
</dbReference>
<feature type="region of interest" description="Disordered" evidence="1">
    <location>
        <begin position="443"/>
        <end position="462"/>
    </location>
</feature>
<sequence length="488" mass="53088">MNEHYPSFPPQHAVPVTTAPSQFIAAASSLVNESKPIMDTYDGAPIRITVTCDATSQERDIPRHSVRSSHAHQSNISSHRLRSGSLHLRLRGQEDFNAIDKRADSSSPASDSTESTLKSHSSSLAINAIISPPSSRPLNEKLSSSISTSIADSRSDCLADEVKAGLTTGLMPSLSPAIERKIYPLRSRLRRESLRRELQAAQTAPKRFDQMPTEVLLRIVHYLSIQDLFRIQRVNKRFKSIIERYLLLVKRINFSNGLPFAFLPDALDDAAMKRILSRTPEVTHILGFYPRHICGSYPVDSRYLGGRPGCSGPLSYVGIIEAFRSCTKLRSVELMDVELMSKLVHYLPRVKFHGMFRNRPDSWDSEYAVPMPSEGGGPCCIDPTFSESPLPTPDGSTSGGSLLATAAAPGQLPSSQNRLAPTSLFGCYVSTLFSTVSAATAATSTRPTAMAGTESSSWSPQATGHSFGLAGHAFNSSISFPPFSTSSS</sequence>
<reference evidence="3" key="1">
    <citation type="submission" date="2018-11" db="EMBL/GenBank/DDBJ databases">
        <authorList>
            <consortium name="Pathogen Informatics"/>
        </authorList>
    </citation>
    <scope>NUCLEOTIDE SEQUENCE</scope>
</reference>
<feature type="compositionally biased region" description="Polar residues" evidence="1">
    <location>
        <begin position="385"/>
        <end position="400"/>
    </location>
</feature>
<dbReference type="GO" id="GO:0070936">
    <property type="term" value="P:protein K48-linked ubiquitination"/>
    <property type="evidence" value="ECO:0007669"/>
    <property type="project" value="TreeGrafter"/>
</dbReference>
<gene>
    <name evidence="3" type="ORF">PXEA_LOCUS20270</name>
</gene>
<name>A0A3S5CJM0_9PLAT</name>
<feature type="region of interest" description="Disordered" evidence="1">
    <location>
        <begin position="55"/>
        <end position="84"/>
    </location>
</feature>
<feature type="region of interest" description="Disordered" evidence="1">
    <location>
        <begin position="98"/>
        <end position="119"/>
    </location>
</feature>
<evidence type="ECO:0000313" key="4">
    <source>
        <dbReference type="Proteomes" id="UP000784294"/>
    </source>
</evidence>
<dbReference type="SMART" id="SM00256">
    <property type="entry name" value="FBOX"/>
    <property type="match status" value="1"/>
</dbReference>